<organism evidence="3 4">
    <name type="scientific">Actinomyces israelii</name>
    <dbReference type="NCBI Taxonomy" id="1659"/>
    <lineage>
        <taxon>Bacteria</taxon>
        <taxon>Bacillati</taxon>
        <taxon>Actinomycetota</taxon>
        <taxon>Actinomycetes</taxon>
        <taxon>Actinomycetales</taxon>
        <taxon>Actinomycetaceae</taxon>
        <taxon>Actinomyces</taxon>
    </lineage>
</organism>
<name>A0ABT4I6B3_9ACTO</name>
<gene>
    <name evidence="3" type="ORF">OHJ16_04365</name>
</gene>
<dbReference type="Gene3D" id="2.60.20.10">
    <property type="entry name" value="Crystallins"/>
    <property type="match status" value="1"/>
</dbReference>
<feature type="region of interest" description="Disordered" evidence="1">
    <location>
        <begin position="34"/>
        <end position="57"/>
    </location>
</feature>
<protein>
    <submittedName>
        <fullName evidence="3">Peptidase inhibitor family I36 protein</fullName>
    </submittedName>
</protein>
<keyword evidence="2" id="KW-0732">Signal</keyword>
<proteinExistence type="predicted"/>
<feature type="chain" id="PRO_5046114624" evidence="2">
    <location>
        <begin position="28"/>
        <end position="162"/>
    </location>
</feature>
<reference evidence="3" key="1">
    <citation type="submission" date="2022-10" db="EMBL/GenBank/DDBJ databases">
        <title>Genome sequence of Actinomyces israelii ATCC 10048.</title>
        <authorList>
            <person name="Watt R.M."/>
            <person name="Tong W.M."/>
        </authorList>
    </citation>
    <scope>NUCLEOTIDE SEQUENCE</scope>
    <source>
        <strain evidence="3">ATCC 10048</strain>
    </source>
</reference>
<evidence type="ECO:0000313" key="4">
    <source>
        <dbReference type="Proteomes" id="UP001072034"/>
    </source>
</evidence>
<evidence type="ECO:0000256" key="2">
    <source>
        <dbReference type="SAM" id="SignalP"/>
    </source>
</evidence>
<feature type="signal peptide" evidence="2">
    <location>
        <begin position="1"/>
        <end position="27"/>
    </location>
</feature>
<sequence length="162" mass="16869">MVNKLAPYAAGAAAVLALAAGALSAHAPAAQAFYWPPDPTPTPAPDPTLPPDPPAERNGVCEDGEVCFYYNSNYEGSVSDFPFSVEDYGTSQPGCYDFKGPGQGQGECIKNEAASVINRTDQPVTVYFNSGYRGTAQVIPAHSSANLGDTLKNDNASHLIGG</sequence>
<dbReference type="Proteomes" id="UP001072034">
    <property type="component" value="Unassembled WGS sequence"/>
</dbReference>
<dbReference type="EMBL" id="JAPTMY010000007">
    <property type="protein sequence ID" value="MCZ0857275.1"/>
    <property type="molecule type" value="Genomic_DNA"/>
</dbReference>
<feature type="compositionally biased region" description="Pro residues" evidence="1">
    <location>
        <begin position="36"/>
        <end position="53"/>
    </location>
</feature>
<dbReference type="RefSeq" id="WP_268916899.1">
    <property type="nucleotide sequence ID" value="NZ_CP124548.1"/>
</dbReference>
<dbReference type="Pfam" id="PF03995">
    <property type="entry name" value="Inhibitor_I36"/>
    <property type="match status" value="1"/>
</dbReference>
<accession>A0ABT4I6B3</accession>
<evidence type="ECO:0000313" key="3">
    <source>
        <dbReference type="EMBL" id="MCZ0857275.1"/>
    </source>
</evidence>
<evidence type="ECO:0000256" key="1">
    <source>
        <dbReference type="SAM" id="MobiDB-lite"/>
    </source>
</evidence>
<comment type="caution">
    <text evidence="3">The sequence shown here is derived from an EMBL/GenBank/DDBJ whole genome shotgun (WGS) entry which is preliminary data.</text>
</comment>
<keyword evidence="4" id="KW-1185">Reference proteome</keyword>